<dbReference type="AlphaFoldDB" id="A0A512D7C6"/>
<evidence type="ECO:0000313" key="7">
    <source>
        <dbReference type="Proteomes" id="UP000321181"/>
    </source>
</evidence>
<gene>
    <name evidence="6" type="ORF">CAE01nite_00940</name>
</gene>
<feature type="domain" description="Amino acid permease/ SLC12A" evidence="5">
    <location>
        <begin position="2"/>
        <end position="42"/>
    </location>
</feature>
<proteinExistence type="predicted"/>
<evidence type="ECO:0000256" key="3">
    <source>
        <dbReference type="ARBA" id="ARBA00022989"/>
    </source>
</evidence>
<comment type="caution">
    <text evidence="6">The sequence shown here is derived from an EMBL/GenBank/DDBJ whole genome shotgun (WGS) entry which is preliminary data.</text>
</comment>
<protein>
    <recommendedName>
        <fullName evidence="5">Amino acid permease/ SLC12A domain-containing protein</fullName>
    </recommendedName>
</protein>
<sequence length="93" mass="9567">MLVVLVMRMLAETAAAIPSSGSSSTYAEDGIGRWAGFTVGRVLGLVVLMATDDAARAQLAATAGLVAVVAGIHLVQSRAVRRARPPVRSPGRP</sequence>
<dbReference type="Proteomes" id="UP000321181">
    <property type="component" value="Unassembled WGS sequence"/>
</dbReference>
<keyword evidence="7" id="KW-1185">Reference proteome</keyword>
<reference evidence="6 7" key="1">
    <citation type="submission" date="2019-07" db="EMBL/GenBank/DDBJ databases">
        <title>Whole genome shotgun sequence of Cellulomonas aerilata NBRC 106308.</title>
        <authorList>
            <person name="Hosoyama A."/>
            <person name="Uohara A."/>
            <person name="Ohji S."/>
            <person name="Ichikawa N."/>
        </authorList>
    </citation>
    <scope>NUCLEOTIDE SEQUENCE [LARGE SCALE GENOMIC DNA]</scope>
    <source>
        <strain evidence="6 7">NBRC 106308</strain>
    </source>
</reference>
<dbReference type="GO" id="GO:0055085">
    <property type="term" value="P:transmembrane transport"/>
    <property type="evidence" value="ECO:0007669"/>
    <property type="project" value="InterPro"/>
</dbReference>
<organism evidence="6 7">
    <name type="scientific">Cellulomonas aerilata</name>
    <dbReference type="NCBI Taxonomy" id="515326"/>
    <lineage>
        <taxon>Bacteria</taxon>
        <taxon>Bacillati</taxon>
        <taxon>Actinomycetota</taxon>
        <taxon>Actinomycetes</taxon>
        <taxon>Micrococcales</taxon>
        <taxon>Cellulomonadaceae</taxon>
        <taxon>Cellulomonas</taxon>
    </lineage>
</organism>
<dbReference type="Pfam" id="PF00324">
    <property type="entry name" value="AA_permease"/>
    <property type="match status" value="1"/>
</dbReference>
<name>A0A512D7C6_9CELL</name>
<dbReference type="RefSeq" id="WP_371862877.1">
    <property type="nucleotide sequence ID" value="NZ_BAAARM010000001.1"/>
</dbReference>
<keyword evidence="2" id="KW-0812">Transmembrane</keyword>
<evidence type="ECO:0000256" key="2">
    <source>
        <dbReference type="ARBA" id="ARBA00022692"/>
    </source>
</evidence>
<evidence type="ECO:0000256" key="4">
    <source>
        <dbReference type="ARBA" id="ARBA00023136"/>
    </source>
</evidence>
<dbReference type="GO" id="GO:0016020">
    <property type="term" value="C:membrane"/>
    <property type="evidence" value="ECO:0007669"/>
    <property type="project" value="UniProtKB-SubCell"/>
</dbReference>
<evidence type="ECO:0000313" key="6">
    <source>
        <dbReference type="EMBL" id="GEO32369.1"/>
    </source>
</evidence>
<dbReference type="EMBL" id="BJYY01000001">
    <property type="protein sequence ID" value="GEO32369.1"/>
    <property type="molecule type" value="Genomic_DNA"/>
</dbReference>
<comment type="subcellular location">
    <subcellularLocation>
        <location evidence="1">Membrane</location>
        <topology evidence="1">Multi-pass membrane protein</topology>
    </subcellularLocation>
</comment>
<keyword evidence="3" id="KW-1133">Transmembrane helix</keyword>
<accession>A0A512D7C6</accession>
<evidence type="ECO:0000256" key="1">
    <source>
        <dbReference type="ARBA" id="ARBA00004141"/>
    </source>
</evidence>
<evidence type="ECO:0000259" key="5">
    <source>
        <dbReference type="Pfam" id="PF00324"/>
    </source>
</evidence>
<dbReference type="InterPro" id="IPR004841">
    <property type="entry name" value="AA-permease/SLC12A_dom"/>
</dbReference>
<keyword evidence="4" id="KW-0472">Membrane</keyword>